<feature type="transmembrane region" description="Helical" evidence="5">
    <location>
        <begin position="52"/>
        <end position="71"/>
    </location>
</feature>
<feature type="domain" description="Glucose-methanol-choline oxidoreductase C-terminal" evidence="7">
    <location>
        <begin position="1026"/>
        <end position="1170"/>
    </location>
</feature>
<dbReference type="InterPro" id="IPR007867">
    <property type="entry name" value="GMC_OxRtase_C"/>
</dbReference>
<sequence>MESLDLKRDRFARGRCAGLICSVLVVILAIVIFLFIYIIFPNKETFAPIKGSYDYVIVGAGTAGCVLANRLSEDPQSSILIVEAGNSANDDKLMQIPLAVMFANTSKYDWKFITVPQKNSFLGSRDKRGTLSSGRVLGGSGSINYMHHIRGSRHDFDAWEKEGATGWSYKDVLPYFIKSEDVQIPELKDSPYRGVGGLLTVSSGTATAMADVYQRGYEELGYSKVDCNGETQIGFCHGQETTRNGERWSTAKAFLEPVADRPNLHVSNNTYITKILVDKNKAVGVEVIRDQTTYRMMARKEVILSAGGIKSPQILMMSGIGPQAHLQSKGINVVKDLPVGQNLENHVMVPISFKDNSSSAYNCSEFDDHLKQYIANKSGPFSKTHLEAGAFLADKDNLPPFTQIIFHSLNSFPFFLKAFPKIFEENQETEDTMKQSCSEAMNNTGNSFMSFVVLLHPKSRGTIQLQSSDPLDSPLIDPNYLDHPDDLKALLKGINHVLKLAETKAFQTIGASPLDPNQEHLPACQELPYPSEEYWVCRIKNYTQTMFHPTSTCKMGASDDPKAVVDPQLRVKGIENLRVVDASVMRSAPSGTTNAPTIMIAEKAADMILGKDTLYTEKRCLLNCGRNDKNIHMEFLDSLHDRFARGRCRGLICSALVVILAFVVYLCIYIIFPNKETFPPIKGSYDYVIVGAGTAGCVLANRLSEDPQSSILIVEAGDSIYDDKLMKIPLAVVFANTSKYDWEFITVPQKNSFLGSRDKRGTLSSGRVLGGSGSINYMHHIRGSRYDFDAWEKEGATGWSYKDDSAMDKKRLEMERWSTAKAFLEPAVDRPNLHVSTNTYVTKILVDKNKAIGVEVIRDQTTYRMMARKEVILSAGGIKSPQILMMSGIGPQAHLQSKGINVVKDLPVGQNLENHVMVPISFKDNSSSAYNCSEFDDHLKQYIANKSGPFSKTHLEAGAFLADEDNLPPFTQIIFHSLNSFPFFLKAFPKIFEENQETEDTMKQSCSEAMNNAGNSFMSFVVLLHPKSRGTIQLQSSDPFDPPLIDPNYLDHPDDLKALLKGINHVLKLAETKAFQTVGASPLDPYQEHLPACQELPYPSEEYWVCRIKYYTQTMFHPTSTCKMGASDDPMAVVDPQLRVKGIENLRVFDASVMRSAPSGTTKAPTIMIAEKAADMIRGKDTVKHIRKVTDKLFV</sequence>
<dbReference type="SUPFAM" id="SSF54373">
    <property type="entry name" value="FAD-linked reductases, C-terminal domain"/>
    <property type="match status" value="2"/>
</dbReference>
<dbReference type="Gene3D" id="3.30.410.40">
    <property type="match status" value="1"/>
</dbReference>
<dbReference type="SUPFAM" id="SSF51905">
    <property type="entry name" value="FAD/NAD(P)-binding domain"/>
    <property type="match status" value="2"/>
</dbReference>
<dbReference type="Pfam" id="PF05199">
    <property type="entry name" value="GMC_oxred_C"/>
    <property type="match status" value="2"/>
</dbReference>
<dbReference type="PANTHER" id="PTHR11552:SF147">
    <property type="entry name" value="CHOLINE DEHYDROGENASE, MITOCHONDRIAL"/>
    <property type="match status" value="1"/>
</dbReference>
<dbReference type="Proteomes" id="UP000005408">
    <property type="component" value="Unassembled WGS sequence"/>
</dbReference>
<comment type="cofactor">
    <cofactor evidence="1">
        <name>FAD</name>
        <dbReference type="ChEBI" id="CHEBI:57692"/>
    </cofactor>
</comment>
<evidence type="ECO:0000256" key="3">
    <source>
        <dbReference type="ARBA" id="ARBA00022630"/>
    </source>
</evidence>
<feature type="domain" description="Glucose-methanol-choline oxidoreductase N-terminal" evidence="6">
    <location>
        <begin position="815"/>
        <end position="916"/>
    </location>
</feature>
<dbReference type="Pfam" id="PF00732">
    <property type="entry name" value="GMC_oxred_N"/>
    <property type="match status" value="3"/>
</dbReference>
<keyword evidence="9" id="KW-1185">Reference proteome</keyword>
<dbReference type="InterPro" id="IPR036188">
    <property type="entry name" value="FAD/NAD-bd_sf"/>
</dbReference>
<dbReference type="InterPro" id="IPR000172">
    <property type="entry name" value="GMC_OxRdtase_N"/>
</dbReference>
<organism evidence="8 9">
    <name type="scientific">Magallana gigas</name>
    <name type="common">Pacific oyster</name>
    <name type="synonym">Crassostrea gigas</name>
    <dbReference type="NCBI Taxonomy" id="29159"/>
    <lineage>
        <taxon>Eukaryota</taxon>
        <taxon>Metazoa</taxon>
        <taxon>Spiralia</taxon>
        <taxon>Lophotrochozoa</taxon>
        <taxon>Mollusca</taxon>
        <taxon>Bivalvia</taxon>
        <taxon>Autobranchia</taxon>
        <taxon>Pteriomorphia</taxon>
        <taxon>Ostreida</taxon>
        <taxon>Ostreoidea</taxon>
        <taxon>Ostreidae</taxon>
        <taxon>Magallana</taxon>
    </lineage>
</organism>
<dbReference type="PANTHER" id="PTHR11552">
    <property type="entry name" value="GLUCOSE-METHANOL-CHOLINE GMC OXIDOREDUCTASE"/>
    <property type="match status" value="1"/>
</dbReference>
<keyword evidence="5" id="KW-1133">Transmembrane helix</keyword>
<dbReference type="GO" id="GO:0050660">
    <property type="term" value="F:flavin adenine dinucleotide binding"/>
    <property type="evidence" value="ECO:0007669"/>
    <property type="project" value="InterPro"/>
</dbReference>
<evidence type="ECO:0000313" key="8">
    <source>
        <dbReference type="EnsemblMetazoa" id="G18595.1:cds"/>
    </source>
</evidence>
<evidence type="ECO:0000259" key="7">
    <source>
        <dbReference type="Pfam" id="PF05199"/>
    </source>
</evidence>
<evidence type="ECO:0000256" key="4">
    <source>
        <dbReference type="ARBA" id="ARBA00022827"/>
    </source>
</evidence>
<comment type="similarity">
    <text evidence="2">Belongs to the GMC oxidoreductase family.</text>
</comment>
<keyword evidence="3" id="KW-0285">Flavoprotein</keyword>
<dbReference type="Gene3D" id="3.30.560.10">
    <property type="entry name" value="Glucose Oxidase, domain 3"/>
    <property type="match status" value="1"/>
</dbReference>
<accession>A0A8W8JD56</accession>
<proteinExistence type="inferred from homology"/>
<protein>
    <recommendedName>
        <fullName evidence="10">Glucose dehydrogenase [acceptor]</fullName>
    </recommendedName>
</protein>
<evidence type="ECO:0000313" key="9">
    <source>
        <dbReference type="Proteomes" id="UP000005408"/>
    </source>
</evidence>
<dbReference type="GO" id="GO:0016614">
    <property type="term" value="F:oxidoreductase activity, acting on CH-OH group of donors"/>
    <property type="evidence" value="ECO:0007669"/>
    <property type="project" value="InterPro"/>
</dbReference>
<evidence type="ECO:0000259" key="6">
    <source>
        <dbReference type="Pfam" id="PF00732"/>
    </source>
</evidence>
<dbReference type="Gene3D" id="3.50.50.60">
    <property type="entry name" value="FAD/NAD(P)-binding domain"/>
    <property type="match status" value="3"/>
</dbReference>
<dbReference type="AlphaFoldDB" id="A0A8W8JD56"/>
<keyword evidence="5" id="KW-0472">Membrane</keyword>
<evidence type="ECO:0000256" key="5">
    <source>
        <dbReference type="SAM" id="Phobius"/>
    </source>
</evidence>
<dbReference type="InterPro" id="IPR012132">
    <property type="entry name" value="GMC_OxRdtase"/>
</dbReference>
<reference evidence="8" key="1">
    <citation type="submission" date="2022-08" db="UniProtKB">
        <authorList>
            <consortium name="EnsemblMetazoa"/>
        </authorList>
    </citation>
    <scope>IDENTIFICATION</scope>
    <source>
        <strain evidence="8">05x7-T-G4-1.051#20</strain>
    </source>
</reference>
<feature type="domain" description="Glucose-methanol-choline oxidoreductase N-terminal" evidence="6">
    <location>
        <begin position="685"/>
        <end position="804"/>
    </location>
</feature>
<feature type="transmembrane region" description="Helical" evidence="5">
    <location>
        <begin position="16"/>
        <end position="40"/>
    </location>
</feature>
<evidence type="ECO:0008006" key="10">
    <source>
        <dbReference type="Google" id="ProtNLM"/>
    </source>
</evidence>
<feature type="domain" description="Glucose-methanol-choline oxidoreductase C-terminal" evidence="7">
    <location>
        <begin position="457"/>
        <end position="601"/>
    </location>
</feature>
<evidence type="ECO:0000256" key="1">
    <source>
        <dbReference type="ARBA" id="ARBA00001974"/>
    </source>
</evidence>
<dbReference type="EnsemblMetazoa" id="G18595.1">
    <property type="protein sequence ID" value="G18595.1:cds"/>
    <property type="gene ID" value="G18595"/>
</dbReference>
<evidence type="ECO:0000256" key="2">
    <source>
        <dbReference type="ARBA" id="ARBA00010790"/>
    </source>
</evidence>
<feature type="domain" description="Glucose-methanol-choline oxidoreductase N-terminal" evidence="6">
    <location>
        <begin position="53"/>
        <end position="347"/>
    </location>
</feature>
<name>A0A8W8JD56_MAGGI</name>
<feature type="transmembrane region" description="Helical" evidence="5">
    <location>
        <begin position="651"/>
        <end position="672"/>
    </location>
</feature>
<keyword evidence="4" id="KW-0274">FAD</keyword>
<keyword evidence="5" id="KW-0812">Transmembrane</keyword>